<accession>Q8TQT8</accession>
<evidence type="ECO:0000313" key="3">
    <source>
        <dbReference type="Proteomes" id="UP000002487"/>
    </source>
</evidence>
<gene>
    <name evidence="2" type="ordered locus">MA_1451</name>
</gene>
<dbReference type="HOGENOM" id="CLU_2784020_0_0_2"/>
<evidence type="ECO:0000313" key="2">
    <source>
        <dbReference type="EMBL" id="AAM04865.1"/>
    </source>
</evidence>
<sequence>MGVTFSVGAGVTYLFFLLWLGSLLFYLTGFFFRERSSCSFPGFPHHNCTFQGWFSFNAEAKIPVSLNV</sequence>
<keyword evidence="1" id="KW-0812">Transmembrane</keyword>
<dbReference type="InParanoid" id="Q8TQT8"/>
<dbReference type="Proteomes" id="UP000002487">
    <property type="component" value="Chromosome"/>
</dbReference>
<dbReference type="EMBL" id="AE010299">
    <property type="protein sequence ID" value="AAM04865.1"/>
    <property type="molecule type" value="Genomic_DNA"/>
</dbReference>
<reference evidence="2 3" key="1">
    <citation type="journal article" date="2002" name="Genome Res.">
        <title>The genome of Methanosarcina acetivorans reveals extensive metabolic and physiological diversity.</title>
        <authorList>
            <person name="Galagan J.E."/>
            <person name="Nusbaum C."/>
            <person name="Roy A."/>
            <person name="Endrizzi M.G."/>
            <person name="Macdonald P."/>
            <person name="FitzHugh W."/>
            <person name="Calvo S."/>
            <person name="Engels R."/>
            <person name="Smirnov S."/>
            <person name="Atnoor D."/>
            <person name="Brown A."/>
            <person name="Allen N."/>
            <person name="Naylor J."/>
            <person name="Stange-Thomann N."/>
            <person name="DeArellano K."/>
            <person name="Johnson R."/>
            <person name="Linton L."/>
            <person name="McEwan P."/>
            <person name="McKernan K."/>
            <person name="Talamas J."/>
            <person name="Tirrell A."/>
            <person name="Ye W."/>
            <person name="Zimmer A."/>
            <person name="Barber R.D."/>
            <person name="Cann I."/>
            <person name="Graham D.E."/>
            <person name="Grahame D.A."/>
            <person name="Guss A."/>
            <person name="Hedderich R."/>
            <person name="Ingram-Smith C."/>
            <person name="Kuettner C.H."/>
            <person name="Krzycki J.A."/>
            <person name="Leigh J.A."/>
            <person name="Li W."/>
            <person name="Liu J."/>
            <person name="Mukhopadhyay B."/>
            <person name="Reeve J.N."/>
            <person name="Smith K."/>
            <person name="Springer T.A."/>
            <person name="Umayam L.A."/>
            <person name="White O."/>
            <person name="White R.H."/>
            <person name="de Macario E.C."/>
            <person name="Ferry J.G."/>
            <person name="Jarrell K.F."/>
            <person name="Jing H."/>
            <person name="Macario A.J.L."/>
            <person name="Paulsen I."/>
            <person name="Pritchett M."/>
            <person name="Sowers K.R."/>
            <person name="Swanson R.V."/>
            <person name="Zinder S.H."/>
            <person name="Lander E."/>
            <person name="Metcalf W.W."/>
            <person name="Birren B."/>
        </authorList>
    </citation>
    <scope>NUCLEOTIDE SEQUENCE [LARGE SCALE GENOMIC DNA]</scope>
    <source>
        <strain evidence="3">ATCC 35395 / DSM 2834 / JCM 12185 / C2A</strain>
    </source>
</reference>
<keyword evidence="1" id="KW-0472">Membrane</keyword>
<proteinExistence type="predicted"/>
<evidence type="ECO:0000256" key="1">
    <source>
        <dbReference type="SAM" id="Phobius"/>
    </source>
</evidence>
<dbReference type="KEGG" id="mac:MA_1451"/>
<dbReference type="AlphaFoldDB" id="Q8TQT8"/>
<name>Q8TQT8_METAC</name>
<feature type="transmembrane region" description="Helical" evidence="1">
    <location>
        <begin position="12"/>
        <end position="32"/>
    </location>
</feature>
<keyword evidence="1" id="KW-1133">Transmembrane helix</keyword>
<keyword evidence="3" id="KW-1185">Reference proteome</keyword>
<organism evidence="2 3">
    <name type="scientific">Methanosarcina acetivorans (strain ATCC 35395 / DSM 2834 / JCM 12185 / C2A)</name>
    <dbReference type="NCBI Taxonomy" id="188937"/>
    <lineage>
        <taxon>Archaea</taxon>
        <taxon>Methanobacteriati</taxon>
        <taxon>Methanobacteriota</taxon>
        <taxon>Stenosarchaea group</taxon>
        <taxon>Methanomicrobia</taxon>
        <taxon>Methanosarcinales</taxon>
        <taxon>Methanosarcinaceae</taxon>
        <taxon>Methanosarcina</taxon>
    </lineage>
</organism>
<protein>
    <submittedName>
        <fullName evidence="2">Uncharacterized protein</fullName>
    </submittedName>
</protein>
<dbReference type="EnsemblBacteria" id="AAM04865">
    <property type="protein sequence ID" value="AAM04865"/>
    <property type="gene ID" value="MA_1451"/>
</dbReference>